<reference evidence="2 3" key="1">
    <citation type="journal article" date="2020" name="ISME J.">
        <title>Comparative genomics reveals insights into cyanobacterial evolution and habitat adaptation.</title>
        <authorList>
            <person name="Chen M.Y."/>
            <person name="Teng W.K."/>
            <person name="Zhao L."/>
            <person name="Hu C.X."/>
            <person name="Zhou Y.K."/>
            <person name="Han B.P."/>
            <person name="Song L.R."/>
            <person name="Shu W.S."/>
        </authorList>
    </citation>
    <scope>NUCLEOTIDE SEQUENCE [LARGE SCALE GENOMIC DNA]</scope>
    <source>
        <strain evidence="2 3">FACHB-362</strain>
    </source>
</reference>
<dbReference type="RefSeq" id="WP_190907159.1">
    <property type="nucleotide sequence ID" value="NZ_JACJTQ010000019.1"/>
</dbReference>
<dbReference type="InterPro" id="IPR002686">
    <property type="entry name" value="Transposase_17"/>
</dbReference>
<keyword evidence="3" id="KW-1185">Reference proteome</keyword>
<gene>
    <name evidence="2" type="ORF">H6G68_13770</name>
</gene>
<name>A0ABR8J575_9NOST</name>
<proteinExistence type="predicted"/>
<dbReference type="PANTHER" id="PTHR36966">
    <property type="entry name" value="REP-ASSOCIATED TYROSINE TRANSPOSASE"/>
    <property type="match status" value="1"/>
</dbReference>
<evidence type="ECO:0000259" key="1">
    <source>
        <dbReference type="SMART" id="SM01321"/>
    </source>
</evidence>
<evidence type="ECO:0000313" key="3">
    <source>
        <dbReference type="Proteomes" id="UP000660381"/>
    </source>
</evidence>
<dbReference type="Pfam" id="PF01797">
    <property type="entry name" value="Y1_Tnp"/>
    <property type="match status" value="1"/>
</dbReference>
<dbReference type="SUPFAM" id="SSF143422">
    <property type="entry name" value="Transposase IS200-like"/>
    <property type="match status" value="1"/>
</dbReference>
<dbReference type="Gene3D" id="3.30.70.1290">
    <property type="entry name" value="Transposase IS200-like"/>
    <property type="match status" value="1"/>
</dbReference>
<organism evidence="2 3">
    <name type="scientific">Anabaena catenula FACHB-362</name>
    <dbReference type="NCBI Taxonomy" id="2692877"/>
    <lineage>
        <taxon>Bacteria</taxon>
        <taxon>Bacillati</taxon>
        <taxon>Cyanobacteriota</taxon>
        <taxon>Cyanophyceae</taxon>
        <taxon>Nostocales</taxon>
        <taxon>Nostocaceae</taxon>
        <taxon>Anabaena</taxon>
    </lineage>
</organism>
<dbReference type="SMART" id="SM01321">
    <property type="entry name" value="Y1_Tnp"/>
    <property type="match status" value="1"/>
</dbReference>
<dbReference type="Proteomes" id="UP000660381">
    <property type="component" value="Unassembled WGS sequence"/>
</dbReference>
<comment type="caution">
    <text evidence="2">The sequence shown here is derived from an EMBL/GenBank/DDBJ whole genome shotgun (WGS) entry which is preliminary data.</text>
</comment>
<feature type="domain" description="Transposase IS200-like" evidence="1">
    <location>
        <begin position="21"/>
        <end position="173"/>
    </location>
</feature>
<dbReference type="EMBL" id="JACJTQ010000019">
    <property type="protein sequence ID" value="MBD2692812.1"/>
    <property type="molecule type" value="Genomic_DNA"/>
</dbReference>
<evidence type="ECO:0000313" key="2">
    <source>
        <dbReference type="EMBL" id="MBD2692812.1"/>
    </source>
</evidence>
<dbReference type="InterPro" id="IPR052715">
    <property type="entry name" value="RAYT_transposase"/>
</dbReference>
<sequence length="204" mass="24241">MENKTKLFYRRSLRLRGYNYSQAGAYFITICTNKRKCLFGNIFQNEVHLNELGNIVLNVWDSLPNKYSNIELDEFVIMPNHLHGIIIITDVEAIHELPLQESINVGKIQELSLRERRNMLLPKVIGYFKMNSAKIINQKISSSGTSLWQRNYYEHIIRNESELDRIREYIVNNPIKWTLDYDNPDSKPDKEELQFWRDFGRKDL</sequence>
<dbReference type="InterPro" id="IPR036515">
    <property type="entry name" value="Transposase_17_sf"/>
</dbReference>
<dbReference type="PANTHER" id="PTHR36966:SF1">
    <property type="entry name" value="REP-ASSOCIATED TYROSINE TRANSPOSASE"/>
    <property type="match status" value="1"/>
</dbReference>
<accession>A0ABR8J575</accession>
<protein>
    <submittedName>
        <fullName evidence="2">Transposase</fullName>
    </submittedName>
</protein>